<dbReference type="EMBL" id="SRLO01001664">
    <property type="protein sequence ID" value="TNN36077.1"/>
    <property type="molecule type" value="Genomic_DNA"/>
</dbReference>
<keyword evidence="2" id="KW-1185">Reference proteome</keyword>
<gene>
    <name evidence="1" type="ORF">EYF80_053754</name>
</gene>
<comment type="caution">
    <text evidence="1">The sequence shown here is derived from an EMBL/GenBank/DDBJ whole genome shotgun (WGS) entry which is preliminary data.</text>
</comment>
<proteinExistence type="predicted"/>
<reference evidence="1 2" key="1">
    <citation type="submission" date="2019-03" db="EMBL/GenBank/DDBJ databases">
        <title>First draft genome of Liparis tanakae, snailfish: a comprehensive survey of snailfish specific genes.</title>
        <authorList>
            <person name="Kim W."/>
            <person name="Song I."/>
            <person name="Jeong J.-H."/>
            <person name="Kim D."/>
            <person name="Kim S."/>
            <person name="Ryu S."/>
            <person name="Song J.Y."/>
            <person name="Lee S.K."/>
        </authorList>
    </citation>
    <scope>NUCLEOTIDE SEQUENCE [LARGE SCALE GENOMIC DNA]</scope>
    <source>
        <tissue evidence="1">Muscle</tissue>
    </source>
</reference>
<organism evidence="1 2">
    <name type="scientific">Liparis tanakae</name>
    <name type="common">Tanaka's snailfish</name>
    <dbReference type="NCBI Taxonomy" id="230148"/>
    <lineage>
        <taxon>Eukaryota</taxon>
        <taxon>Metazoa</taxon>
        <taxon>Chordata</taxon>
        <taxon>Craniata</taxon>
        <taxon>Vertebrata</taxon>
        <taxon>Euteleostomi</taxon>
        <taxon>Actinopterygii</taxon>
        <taxon>Neopterygii</taxon>
        <taxon>Teleostei</taxon>
        <taxon>Neoteleostei</taxon>
        <taxon>Acanthomorphata</taxon>
        <taxon>Eupercaria</taxon>
        <taxon>Perciformes</taxon>
        <taxon>Cottioidei</taxon>
        <taxon>Cottales</taxon>
        <taxon>Liparidae</taxon>
        <taxon>Liparis</taxon>
    </lineage>
</organism>
<evidence type="ECO:0000313" key="2">
    <source>
        <dbReference type="Proteomes" id="UP000314294"/>
    </source>
</evidence>
<evidence type="ECO:0000313" key="1">
    <source>
        <dbReference type="EMBL" id="TNN36077.1"/>
    </source>
</evidence>
<name>A0A4Z2F4K6_9TELE</name>
<sequence>MERRLDAVRIHLRLPVRPELCRTFRGFPGRASDGQVDMTGGRKSISLLRFLSSLSFDSS</sequence>
<dbReference type="AlphaFoldDB" id="A0A4Z2F4K6"/>
<dbReference type="Proteomes" id="UP000314294">
    <property type="component" value="Unassembled WGS sequence"/>
</dbReference>
<protein>
    <submittedName>
        <fullName evidence="1">Uncharacterized protein</fullName>
    </submittedName>
</protein>
<accession>A0A4Z2F4K6</accession>